<dbReference type="SUPFAM" id="SSF103481">
    <property type="entry name" value="Multidrug resistance efflux transporter EmrE"/>
    <property type="match status" value="2"/>
</dbReference>
<comment type="similarity">
    <text evidence="2">Belongs to the EamA transporter family.</text>
</comment>
<keyword evidence="3" id="KW-1003">Cell membrane</keyword>
<keyword evidence="5 7" id="KW-1133">Transmembrane helix</keyword>
<evidence type="ECO:0000259" key="8">
    <source>
        <dbReference type="Pfam" id="PF00892"/>
    </source>
</evidence>
<comment type="caution">
    <text evidence="9">The sequence shown here is derived from an EMBL/GenBank/DDBJ whole genome shotgun (WGS) entry which is preliminary data.</text>
</comment>
<feature type="transmembrane region" description="Helical" evidence="7">
    <location>
        <begin position="179"/>
        <end position="198"/>
    </location>
</feature>
<dbReference type="RefSeq" id="WP_150437613.1">
    <property type="nucleotide sequence ID" value="NZ_VYKJ01000020.1"/>
</dbReference>
<organism evidence="9 10">
    <name type="scientific">Affinibrenneria salicis</name>
    <dbReference type="NCBI Taxonomy" id="2590031"/>
    <lineage>
        <taxon>Bacteria</taxon>
        <taxon>Pseudomonadati</taxon>
        <taxon>Pseudomonadota</taxon>
        <taxon>Gammaproteobacteria</taxon>
        <taxon>Enterobacterales</taxon>
        <taxon>Pectobacteriaceae</taxon>
        <taxon>Affinibrenneria</taxon>
    </lineage>
</organism>
<evidence type="ECO:0000256" key="4">
    <source>
        <dbReference type="ARBA" id="ARBA00022692"/>
    </source>
</evidence>
<comment type="subcellular location">
    <subcellularLocation>
        <location evidence="1">Cell membrane</location>
        <topology evidence="1">Multi-pass membrane protein</topology>
    </subcellularLocation>
</comment>
<gene>
    <name evidence="9" type="ORF">FJU30_24680</name>
</gene>
<dbReference type="OrthoDB" id="9809509at2"/>
<feature type="transmembrane region" description="Helical" evidence="7">
    <location>
        <begin position="210"/>
        <end position="232"/>
    </location>
</feature>
<dbReference type="AlphaFoldDB" id="A0A5J5FSM6"/>
<keyword evidence="6 7" id="KW-0472">Membrane</keyword>
<evidence type="ECO:0000256" key="1">
    <source>
        <dbReference type="ARBA" id="ARBA00004651"/>
    </source>
</evidence>
<evidence type="ECO:0000256" key="3">
    <source>
        <dbReference type="ARBA" id="ARBA00022475"/>
    </source>
</evidence>
<keyword evidence="4 7" id="KW-0812">Transmembrane</keyword>
<dbReference type="InterPro" id="IPR037185">
    <property type="entry name" value="EmrE-like"/>
</dbReference>
<keyword evidence="10" id="KW-1185">Reference proteome</keyword>
<dbReference type="PANTHER" id="PTHR32322">
    <property type="entry name" value="INNER MEMBRANE TRANSPORTER"/>
    <property type="match status" value="1"/>
</dbReference>
<feature type="domain" description="EamA" evidence="8">
    <location>
        <begin position="9"/>
        <end position="136"/>
    </location>
</feature>
<feature type="transmembrane region" description="Helical" evidence="7">
    <location>
        <begin position="65"/>
        <end position="87"/>
    </location>
</feature>
<accession>A0A5J5FSM6</accession>
<sequence>MHTLRHFTLAIFFSVVWSSAFIAGKIALIDVDPFILLSLRFLLSAAILLPFCLSRPASLFARRNVINGCLLGILNNAIYLGLTFQALQFIRPSLVVVIVSCAPFATMLLATLFGQERIGAIRAAGILSGVAGVVVIAGWHPVTTCDLTGIGLAAAGTLAFAAGTVAFHDRARGLRIRDVNFWQSVAGIAALLPAAALLEHAPTHLSRASLAAIVWLALVVTIGGMALWFWLIRTDGASVAASWHLMNPFCGVFLSYLLLDGALKPGDFIGAGMVAIGLLLTSARRRPGMKAPHDATDR</sequence>
<evidence type="ECO:0000313" key="10">
    <source>
        <dbReference type="Proteomes" id="UP000335415"/>
    </source>
</evidence>
<dbReference type="GO" id="GO:0016020">
    <property type="term" value="C:membrane"/>
    <property type="evidence" value="ECO:0007669"/>
    <property type="project" value="UniProtKB-SubCell"/>
</dbReference>
<protein>
    <submittedName>
        <fullName evidence="9">DMT family transporter</fullName>
    </submittedName>
</protein>
<evidence type="ECO:0000256" key="2">
    <source>
        <dbReference type="ARBA" id="ARBA00007362"/>
    </source>
</evidence>
<feature type="transmembrane region" description="Helical" evidence="7">
    <location>
        <begin position="120"/>
        <end position="141"/>
    </location>
</feature>
<evidence type="ECO:0000256" key="5">
    <source>
        <dbReference type="ARBA" id="ARBA00022989"/>
    </source>
</evidence>
<feature type="transmembrane region" description="Helical" evidence="7">
    <location>
        <begin position="265"/>
        <end position="283"/>
    </location>
</feature>
<dbReference type="InterPro" id="IPR050638">
    <property type="entry name" value="AA-Vitamin_Transporters"/>
</dbReference>
<dbReference type="InterPro" id="IPR000620">
    <property type="entry name" value="EamA_dom"/>
</dbReference>
<proteinExistence type="inferred from homology"/>
<evidence type="ECO:0000313" key="9">
    <source>
        <dbReference type="EMBL" id="KAA8995386.1"/>
    </source>
</evidence>
<name>A0A5J5FSM6_9GAMM</name>
<dbReference type="EMBL" id="VYKJ01000020">
    <property type="protein sequence ID" value="KAA8995386.1"/>
    <property type="molecule type" value="Genomic_DNA"/>
</dbReference>
<reference evidence="9 10" key="1">
    <citation type="submission" date="2019-09" db="EMBL/GenBank/DDBJ databases">
        <authorList>
            <person name="Li Y."/>
        </authorList>
    </citation>
    <scope>NUCLEOTIDE SEQUENCE [LARGE SCALE GENOMIC DNA]</scope>
    <source>
        <strain evidence="9 10">L3-3HA</strain>
    </source>
</reference>
<feature type="transmembrane region" description="Helical" evidence="7">
    <location>
        <begin position="34"/>
        <end position="53"/>
    </location>
</feature>
<evidence type="ECO:0000256" key="7">
    <source>
        <dbReference type="SAM" id="Phobius"/>
    </source>
</evidence>
<feature type="domain" description="EamA" evidence="8">
    <location>
        <begin position="148"/>
        <end position="282"/>
    </location>
</feature>
<dbReference type="Proteomes" id="UP000335415">
    <property type="component" value="Unassembled WGS sequence"/>
</dbReference>
<dbReference type="Pfam" id="PF00892">
    <property type="entry name" value="EamA"/>
    <property type="match status" value="2"/>
</dbReference>
<feature type="transmembrane region" description="Helical" evidence="7">
    <location>
        <begin position="7"/>
        <end position="28"/>
    </location>
</feature>
<feature type="transmembrane region" description="Helical" evidence="7">
    <location>
        <begin position="147"/>
        <end position="167"/>
    </location>
</feature>
<feature type="transmembrane region" description="Helical" evidence="7">
    <location>
        <begin position="93"/>
        <end position="113"/>
    </location>
</feature>
<evidence type="ECO:0000256" key="6">
    <source>
        <dbReference type="ARBA" id="ARBA00023136"/>
    </source>
</evidence>
<feature type="transmembrane region" description="Helical" evidence="7">
    <location>
        <begin position="239"/>
        <end position="259"/>
    </location>
</feature>
<dbReference type="PANTHER" id="PTHR32322:SF2">
    <property type="entry name" value="EAMA DOMAIN-CONTAINING PROTEIN"/>
    <property type="match status" value="1"/>
</dbReference>